<accession>A0A1B9G806</accession>
<gene>
    <name evidence="2" type="ORF">I302_02002</name>
</gene>
<feature type="compositionally biased region" description="Polar residues" evidence="1">
    <location>
        <begin position="53"/>
        <end position="62"/>
    </location>
</feature>
<reference evidence="2" key="1">
    <citation type="submission" date="2013-07" db="EMBL/GenBank/DDBJ databases">
        <title>The Genome Sequence of Cryptococcus bestiolae CBS10118.</title>
        <authorList>
            <consortium name="The Broad Institute Genome Sequencing Platform"/>
            <person name="Cuomo C."/>
            <person name="Litvintseva A."/>
            <person name="Chen Y."/>
            <person name="Heitman J."/>
            <person name="Sun S."/>
            <person name="Springer D."/>
            <person name="Dromer F."/>
            <person name="Young S.K."/>
            <person name="Zeng Q."/>
            <person name="Gargeya S."/>
            <person name="Fitzgerald M."/>
            <person name="Abouelleil A."/>
            <person name="Alvarado L."/>
            <person name="Berlin A.M."/>
            <person name="Chapman S.B."/>
            <person name="Dewar J."/>
            <person name="Goldberg J."/>
            <person name="Griggs A."/>
            <person name="Gujja S."/>
            <person name="Hansen M."/>
            <person name="Howarth C."/>
            <person name="Imamovic A."/>
            <person name="Larimer J."/>
            <person name="McCowan C."/>
            <person name="Murphy C."/>
            <person name="Pearson M."/>
            <person name="Priest M."/>
            <person name="Roberts A."/>
            <person name="Saif S."/>
            <person name="Shea T."/>
            <person name="Sykes S."/>
            <person name="Wortman J."/>
            <person name="Nusbaum C."/>
            <person name="Birren B."/>
        </authorList>
    </citation>
    <scope>NUCLEOTIDE SEQUENCE [LARGE SCALE GENOMIC DNA]</scope>
    <source>
        <strain evidence="2">CBS 10118</strain>
    </source>
</reference>
<organism evidence="2">
    <name type="scientific">Kwoniella bestiolae CBS 10118</name>
    <dbReference type="NCBI Taxonomy" id="1296100"/>
    <lineage>
        <taxon>Eukaryota</taxon>
        <taxon>Fungi</taxon>
        <taxon>Dikarya</taxon>
        <taxon>Basidiomycota</taxon>
        <taxon>Agaricomycotina</taxon>
        <taxon>Tremellomycetes</taxon>
        <taxon>Tremellales</taxon>
        <taxon>Cryptococcaceae</taxon>
        <taxon>Kwoniella</taxon>
    </lineage>
</organism>
<name>A0A1B9G806_9TREE</name>
<evidence type="ECO:0000256" key="1">
    <source>
        <dbReference type="SAM" id="MobiDB-lite"/>
    </source>
</evidence>
<feature type="region of interest" description="Disordered" evidence="1">
    <location>
        <begin position="38"/>
        <end position="77"/>
    </location>
</feature>
<evidence type="ECO:0000313" key="2">
    <source>
        <dbReference type="EMBL" id="OCF27165.1"/>
    </source>
</evidence>
<feature type="compositionally biased region" description="Polar residues" evidence="1">
    <location>
        <begin position="169"/>
        <end position="178"/>
    </location>
</feature>
<feature type="region of interest" description="Disordered" evidence="1">
    <location>
        <begin position="149"/>
        <end position="178"/>
    </location>
</feature>
<dbReference type="EMBL" id="KI894019">
    <property type="protein sequence ID" value="OCF27165.1"/>
    <property type="molecule type" value="Genomic_DNA"/>
</dbReference>
<reference evidence="2" key="2">
    <citation type="submission" date="2014-01" db="EMBL/GenBank/DDBJ databases">
        <title>Evolution of pathogenesis and genome organization in the Tremellales.</title>
        <authorList>
            <person name="Cuomo C."/>
            <person name="Litvintseva A."/>
            <person name="Heitman J."/>
            <person name="Chen Y."/>
            <person name="Sun S."/>
            <person name="Springer D."/>
            <person name="Dromer F."/>
            <person name="Young S."/>
            <person name="Zeng Q."/>
            <person name="Chapman S."/>
            <person name="Gujja S."/>
            <person name="Saif S."/>
            <person name="Birren B."/>
        </authorList>
    </citation>
    <scope>NUCLEOTIDE SEQUENCE</scope>
    <source>
        <strain evidence="2">CBS 10118</strain>
    </source>
</reference>
<sequence>MTETLAMPPPPVLADAPHIAQCGSLHFDCDATFPFTPSSSPNSTRALGPLDSNIKSSLSPRGSTLDHTEPNHVPSSSISAIPHTLAQVVSDININININITVHNTRQSVSIYPASSPRPYRSTVVLDYPLPTSFNLSIPSANLTPSFIHHHLNDPSSPSSIPHPPDRSQPLNHPLSTL</sequence>
<proteinExistence type="predicted"/>
<dbReference type="AlphaFoldDB" id="A0A1B9G806"/>
<protein>
    <submittedName>
        <fullName evidence="2">Uncharacterized protein</fullName>
    </submittedName>
</protein>
<dbReference type="VEuPathDB" id="FungiDB:I302_02002"/>